<dbReference type="ExpressionAtlas" id="F6HC46">
    <property type="expression patterns" value="baseline and differential"/>
</dbReference>
<dbReference type="InterPro" id="IPR043519">
    <property type="entry name" value="NT_sf"/>
</dbReference>
<dbReference type="OrthoDB" id="273917at2759"/>
<feature type="compositionally biased region" description="Polar residues" evidence="1">
    <location>
        <begin position="665"/>
        <end position="674"/>
    </location>
</feature>
<dbReference type="Gene3D" id="3.30.460.10">
    <property type="entry name" value="Beta Polymerase, domain 2"/>
    <property type="match status" value="1"/>
</dbReference>
<name>F6HC46_VITVI</name>
<feature type="domain" description="Poly(A) RNA polymerase mitochondrial-like central palm" evidence="2">
    <location>
        <begin position="56"/>
        <end position="163"/>
    </location>
</feature>
<dbReference type="AlphaFoldDB" id="F6HC46"/>
<dbReference type="Gene3D" id="1.10.1410.10">
    <property type="match status" value="1"/>
</dbReference>
<evidence type="ECO:0008006" key="6">
    <source>
        <dbReference type="Google" id="ProtNLM"/>
    </source>
</evidence>
<protein>
    <recommendedName>
        <fullName evidence="6">Polymerase nucleotidyl transferase domain-containing protein</fullName>
    </recommendedName>
</protein>
<evidence type="ECO:0000259" key="2">
    <source>
        <dbReference type="Pfam" id="PF22600"/>
    </source>
</evidence>
<feature type="compositionally biased region" description="Basic and acidic residues" evidence="1">
    <location>
        <begin position="637"/>
        <end position="646"/>
    </location>
</feature>
<dbReference type="InterPro" id="IPR058920">
    <property type="entry name" value="PAP-OAS1-bd-rel"/>
</dbReference>
<dbReference type="InterPro" id="IPR054708">
    <property type="entry name" value="MTPAP-like_central"/>
</dbReference>
<dbReference type="InterPro" id="IPR058921">
    <property type="entry name" value="PAP/OAS1-rel"/>
</dbReference>
<evidence type="ECO:0000313" key="4">
    <source>
        <dbReference type="EMBL" id="CCB49804.1"/>
    </source>
</evidence>
<dbReference type="PaxDb" id="29760-VIT_13s0067g02650.t01"/>
<dbReference type="CDD" id="cd05402">
    <property type="entry name" value="NT_PAP_TUTase"/>
    <property type="match status" value="1"/>
</dbReference>
<dbReference type="SUPFAM" id="SSF81631">
    <property type="entry name" value="PAP/OAS1 substrate-binding domain"/>
    <property type="match status" value="1"/>
</dbReference>
<dbReference type="SUPFAM" id="SSF81301">
    <property type="entry name" value="Nucleotidyltransferase"/>
    <property type="match status" value="1"/>
</dbReference>
<sequence length="762" mass="85468">MTNKPLTLTRQYPRLKTLRFELREAKQKGSFHLPQLSLCVNGEENGERGNGEAAEKISESEKMVLKSVSSVYEENYLLVLPFGSMPLKTYLPDGDIDLTALCPENDEEDFARDVCTLLEGERQMGSEFRVEDISYIRAKVKIVKCMVQDISVDISFNQTGGLSTLCFLEQIDILIGKDHLFKRSVILIKAWCYYEGRILGSHCGLLSTYALEILVLYVINLFYSSLYCPLAVLYRFLDYYSTFDWEKFGVSVLGPVSISSLLTGAPEAAETADKPLLINEEFLWSCKEAFAVSIRASECTKQPFLVKHINIQDPLRDYNNLGRSISLGNSYRFRYAISVGAQRLKEILLMLPEGRMNEGLKEFFNNTLDRNGGGQGADEGDLVPFGPGSSKFCNLQGDYYGCLSNLHYGQFYHANLSSFSLHPGSLDVPFQWMYFNQSNVPWGYTNHFASMLPSQNTFQFYSPSFQFEEQESNMNAYVPSLPFCYETASQLSGLAYHFEEKVPQGTGTFIPNVAQIFHNDLNRWEHGQDPEHEPRSGMPQTRWAVKRNPVSMASSVLLEPEQEGGKNSEPTLQVLSPKPEDEGGMVSKSKNQAPSLKPEQERQSNQESKAQDLVLKPESESDESSQEAKAPGLVLKPEPETGKNRDVSTQGLLLKPEVEQRKSLTPESTPQGPSAKTPPANYDHSKVPPQMNQAREAVNSGCLHPLEEFPELPHKLKQDSSLDPKDGKKELVPDQPYSLADPNDFPPLGSKQKGKGKSQRKK</sequence>
<dbReference type="PANTHER" id="PTHR45979">
    <property type="entry name" value="PAP/OAS1 SUBSTRATE-BINDING DOMAIN SUPERFAMILY"/>
    <property type="match status" value="1"/>
</dbReference>
<organism evidence="4 5">
    <name type="scientific">Vitis vinifera</name>
    <name type="common">Grape</name>
    <dbReference type="NCBI Taxonomy" id="29760"/>
    <lineage>
        <taxon>Eukaryota</taxon>
        <taxon>Viridiplantae</taxon>
        <taxon>Streptophyta</taxon>
        <taxon>Embryophyta</taxon>
        <taxon>Tracheophyta</taxon>
        <taxon>Spermatophyta</taxon>
        <taxon>Magnoliopsida</taxon>
        <taxon>eudicotyledons</taxon>
        <taxon>Gunneridae</taxon>
        <taxon>Pentapetalae</taxon>
        <taxon>rosids</taxon>
        <taxon>Vitales</taxon>
        <taxon>Vitaceae</taxon>
        <taxon>Viteae</taxon>
        <taxon>Vitis</taxon>
    </lineage>
</organism>
<proteinExistence type="predicted"/>
<dbReference type="Pfam" id="PF22600">
    <property type="entry name" value="MTPAP-like_central"/>
    <property type="match status" value="1"/>
</dbReference>
<dbReference type="PANTHER" id="PTHR45979:SF30">
    <property type="entry name" value="NUCLEOTIDYLTRANSFERASE"/>
    <property type="match status" value="1"/>
</dbReference>
<dbReference type="eggNOG" id="KOG1906">
    <property type="taxonomic scope" value="Eukaryota"/>
</dbReference>
<dbReference type="InParanoid" id="F6HC46"/>
<feature type="domain" description="PAP/OAS1 substrate-binding-related" evidence="3">
    <location>
        <begin position="175"/>
        <end position="368"/>
    </location>
</feature>
<gene>
    <name evidence="4" type="ordered locus">VIT_13s0067g02650</name>
</gene>
<evidence type="ECO:0000259" key="3">
    <source>
        <dbReference type="Pfam" id="PF26180"/>
    </source>
</evidence>
<evidence type="ECO:0000256" key="1">
    <source>
        <dbReference type="SAM" id="MobiDB-lite"/>
    </source>
</evidence>
<dbReference type="STRING" id="29760.F6HC46"/>
<reference evidence="5" key="1">
    <citation type="journal article" date="2007" name="Nature">
        <title>The grapevine genome sequence suggests ancestral hexaploidization in major angiosperm phyla.</title>
        <authorList>
            <consortium name="The French-Italian Public Consortium for Grapevine Genome Characterization."/>
            <person name="Jaillon O."/>
            <person name="Aury J.-M."/>
            <person name="Noel B."/>
            <person name="Policriti A."/>
            <person name="Clepet C."/>
            <person name="Casagrande A."/>
            <person name="Choisne N."/>
            <person name="Aubourg S."/>
            <person name="Vitulo N."/>
            <person name="Jubin C."/>
            <person name="Vezzi A."/>
            <person name="Legeai F."/>
            <person name="Hugueney P."/>
            <person name="Dasilva C."/>
            <person name="Horner D."/>
            <person name="Mica E."/>
            <person name="Jublot D."/>
            <person name="Poulain J."/>
            <person name="Bruyere C."/>
            <person name="Billault A."/>
            <person name="Segurens B."/>
            <person name="Gouyvenoux M."/>
            <person name="Ugarte E."/>
            <person name="Cattonaro F."/>
            <person name="Anthouard V."/>
            <person name="Vico V."/>
            <person name="Del Fabbro C."/>
            <person name="Alaux M."/>
            <person name="Di Gaspero G."/>
            <person name="Dumas V."/>
            <person name="Felice N."/>
            <person name="Paillard S."/>
            <person name="Juman I."/>
            <person name="Moroldo M."/>
            <person name="Scalabrin S."/>
            <person name="Canaguier A."/>
            <person name="Le Clainche I."/>
            <person name="Malacrida G."/>
            <person name="Durand E."/>
            <person name="Pesole G."/>
            <person name="Laucou V."/>
            <person name="Chatelet P."/>
            <person name="Merdinoglu D."/>
            <person name="Delledonne M."/>
            <person name="Pezzotti M."/>
            <person name="Lecharny A."/>
            <person name="Scarpelli C."/>
            <person name="Artiguenave F."/>
            <person name="Pe M.E."/>
            <person name="Valle G."/>
            <person name="Morgante M."/>
            <person name="Caboche M."/>
            <person name="Adam-Blondon A.-F."/>
            <person name="Weissenbach J."/>
            <person name="Quetier F."/>
            <person name="Wincker P."/>
        </authorList>
    </citation>
    <scope>NUCLEOTIDE SEQUENCE [LARGE SCALE GENOMIC DNA]</scope>
    <source>
        <strain evidence="5">cv. Pinot noir / PN40024</strain>
    </source>
</reference>
<dbReference type="HOGENOM" id="CLU_012365_1_0_1"/>
<dbReference type="Pfam" id="PF26180">
    <property type="entry name" value="PAP-OAS1"/>
    <property type="match status" value="1"/>
</dbReference>
<evidence type="ECO:0000313" key="5">
    <source>
        <dbReference type="Proteomes" id="UP000009183"/>
    </source>
</evidence>
<feature type="region of interest" description="Disordered" evidence="1">
    <location>
        <begin position="558"/>
        <end position="762"/>
    </location>
</feature>
<feature type="compositionally biased region" description="Basic and acidic residues" evidence="1">
    <location>
        <begin position="705"/>
        <end position="732"/>
    </location>
</feature>
<accession>F6HC46</accession>
<keyword evidence="5" id="KW-1185">Reference proteome</keyword>
<dbReference type="EMBL" id="FN595514">
    <property type="protein sequence ID" value="CCB49804.1"/>
    <property type="molecule type" value="Genomic_DNA"/>
</dbReference>
<feature type="compositionally biased region" description="Basic residues" evidence="1">
    <location>
        <begin position="752"/>
        <end position="762"/>
    </location>
</feature>
<dbReference type="Proteomes" id="UP000009183">
    <property type="component" value="Chromosome 13"/>
</dbReference>